<keyword evidence="4" id="KW-0677">Repeat</keyword>
<feature type="domain" description="EF-hand" evidence="7">
    <location>
        <begin position="44"/>
        <end position="79"/>
    </location>
</feature>
<organism evidence="8 9">
    <name type="scientific">Myotis myotis</name>
    <name type="common">Greater mouse-eared bat</name>
    <name type="synonym">Vespertilio myotis</name>
    <dbReference type="NCBI Taxonomy" id="51298"/>
    <lineage>
        <taxon>Eukaryota</taxon>
        <taxon>Metazoa</taxon>
        <taxon>Chordata</taxon>
        <taxon>Craniata</taxon>
        <taxon>Vertebrata</taxon>
        <taxon>Euteleostomi</taxon>
        <taxon>Mammalia</taxon>
        <taxon>Eutheria</taxon>
        <taxon>Laurasiatheria</taxon>
        <taxon>Chiroptera</taxon>
        <taxon>Yangochiroptera</taxon>
        <taxon>Vespertilionidae</taxon>
        <taxon>Myotis</taxon>
    </lineage>
</organism>
<evidence type="ECO:0000313" key="8">
    <source>
        <dbReference type="EMBL" id="KAF6272628.1"/>
    </source>
</evidence>
<dbReference type="GO" id="GO:0005509">
    <property type="term" value="F:calcium ion binding"/>
    <property type="evidence" value="ECO:0007669"/>
    <property type="project" value="InterPro"/>
</dbReference>
<dbReference type="GO" id="GO:0000922">
    <property type="term" value="C:spindle pole"/>
    <property type="evidence" value="ECO:0007669"/>
    <property type="project" value="UniProtKB-SubCell"/>
</dbReference>
<evidence type="ECO:0000256" key="3">
    <source>
        <dbReference type="ARBA" id="ARBA00022723"/>
    </source>
</evidence>
<dbReference type="CDD" id="cd00051">
    <property type="entry name" value="EFh"/>
    <property type="match status" value="1"/>
</dbReference>
<dbReference type="InterPro" id="IPR011992">
    <property type="entry name" value="EF-hand-dom_pair"/>
</dbReference>
<sequence>MADQLTEEQIAEFKEAFSLFDKDGDGTITTKELGTVMRSLGQNPTEAELQDMINEVDADGNGTIDFPEFLTMMARKMNSPSSWGSLRPPPPARVALLCFGLFPSVCHLILGAGVASSPVLGPAREGTRPSPRQKSTPLSVACNQPCDPCANPSSLWDSGAERGVQED</sequence>
<evidence type="ECO:0000313" key="9">
    <source>
        <dbReference type="Proteomes" id="UP000527355"/>
    </source>
</evidence>
<protein>
    <submittedName>
        <fullName evidence="8">Calmodulin 3</fullName>
    </submittedName>
</protein>
<dbReference type="AlphaFoldDB" id="A0A7J7R940"/>
<proteinExistence type="inferred from homology"/>
<feature type="domain" description="EF-hand" evidence="7">
    <location>
        <begin position="8"/>
        <end position="43"/>
    </location>
</feature>
<dbReference type="InterPro" id="IPR018247">
    <property type="entry name" value="EF_Hand_1_Ca_BS"/>
</dbReference>
<feature type="compositionally biased region" description="Polar residues" evidence="6">
    <location>
        <begin position="130"/>
        <end position="140"/>
    </location>
</feature>
<evidence type="ECO:0000256" key="6">
    <source>
        <dbReference type="SAM" id="MobiDB-lite"/>
    </source>
</evidence>
<dbReference type="GO" id="GO:0016460">
    <property type="term" value="C:myosin II complex"/>
    <property type="evidence" value="ECO:0007669"/>
    <property type="project" value="TreeGrafter"/>
</dbReference>
<dbReference type="PROSITE" id="PS50222">
    <property type="entry name" value="EF_HAND_2"/>
    <property type="match status" value="2"/>
</dbReference>
<dbReference type="InterPro" id="IPR050230">
    <property type="entry name" value="CALM/Myosin/TropC-like"/>
</dbReference>
<evidence type="ECO:0000256" key="2">
    <source>
        <dbReference type="ARBA" id="ARBA00009763"/>
    </source>
</evidence>
<reference evidence="8 9" key="1">
    <citation type="journal article" date="2020" name="Nature">
        <title>Six reference-quality genomes reveal evolution of bat adaptations.</title>
        <authorList>
            <person name="Jebb D."/>
            <person name="Huang Z."/>
            <person name="Pippel M."/>
            <person name="Hughes G.M."/>
            <person name="Lavrichenko K."/>
            <person name="Devanna P."/>
            <person name="Winkler S."/>
            <person name="Jermiin L.S."/>
            <person name="Skirmuntt E.C."/>
            <person name="Katzourakis A."/>
            <person name="Burkitt-Gray L."/>
            <person name="Ray D.A."/>
            <person name="Sullivan K.A.M."/>
            <person name="Roscito J.G."/>
            <person name="Kirilenko B.M."/>
            <person name="Davalos L.M."/>
            <person name="Corthals A.P."/>
            <person name="Power M.L."/>
            <person name="Jones G."/>
            <person name="Ransome R.D."/>
            <person name="Dechmann D.K.N."/>
            <person name="Locatelli A.G."/>
            <person name="Puechmaille S.J."/>
            <person name="Fedrigo O."/>
            <person name="Jarvis E.D."/>
            <person name="Hiller M."/>
            <person name="Vernes S.C."/>
            <person name="Myers E.W."/>
            <person name="Teeling E.C."/>
        </authorList>
    </citation>
    <scope>NUCLEOTIDE SEQUENCE [LARGE SCALE GENOMIC DNA]</scope>
    <source>
        <strain evidence="8">MMyoMyo1</strain>
        <tissue evidence="8">Flight muscle</tissue>
    </source>
</reference>
<dbReference type="VEuPathDB" id="HostDB:GeneID_118652797"/>
<comment type="caution">
    <text evidence="8">The sequence shown here is derived from an EMBL/GenBank/DDBJ whole genome shotgun (WGS) entry which is preliminary data.</text>
</comment>
<dbReference type="InterPro" id="IPR002048">
    <property type="entry name" value="EF_hand_dom"/>
</dbReference>
<evidence type="ECO:0000256" key="4">
    <source>
        <dbReference type="ARBA" id="ARBA00022737"/>
    </source>
</evidence>
<dbReference type="Proteomes" id="UP000527355">
    <property type="component" value="Unassembled WGS sequence"/>
</dbReference>
<accession>A0A7J7R940</accession>
<dbReference type="PROSITE" id="PS00018">
    <property type="entry name" value="EF_HAND_1"/>
    <property type="match status" value="2"/>
</dbReference>
<dbReference type="PANTHER" id="PTHR23048">
    <property type="entry name" value="MYOSIN LIGHT CHAIN 1, 3"/>
    <property type="match status" value="1"/>
</dbReference>
<comment type="similarity">
    <text evidence="2">Belongs to the calmodulin family.</text>
</comment>
<feature type="region of interest" description="Disordered" evidence="6">
    <location>
        <begin position="121"/>
        <end position="140"/>
    </location>
</feature>
<evidence type="ECO:0000256" key="5">
    <source>
        <dbReference type="ARBA" id="ARBA00022837"/>
    </source>
</evidence>
<name>A0A7J7R940_MYOMY</name>
<gene>
    <name evidence="8" type="ORF">mMyoMyo1_002015</name>
</gene>
<keyword evidence="5" id="KW-0106">Calcium</keyword>
<dbReference type="SUPFAM" id="SSF47473">
    <property type="entry name" value="EF-hand"/>
    <property type="match status" value="1"/>
</dbReference>
<evidence type="ECO:0000259" key="7">
    <source>
        <dbReference type="PROSITE" id="PS50222"/>
    </source>
</evidence>
<dbReference type="Gene3D" id="1.10.238.10">
    <property type="entry name" value="EF-hand"/>
    <property type="match status" value="1"/>
</dbReference>
<dbReference type="FunFam" id="1.10.238.10:FF:000527">
    <property type="entry name" value="Calmodulin-3"/>
    <property type="match status" value="1"/>
</dbReference>
<comment type="subcellular location">
    <subcellularLocation>
        <location evidence="1">Cytoplasm</location>
        <location evidence="1">Cytoskeleton</location>
        <location evidence="1">Spindle pole</location>
    </subcellularLocation>
</comment>
<keyword evidence="9" id="KW-1185">Reference proteome</keyword>
<keyword evidence="3" id="KW-0479">Metal-binding</keyword>
<dbReference type="Pfam" id="PF13499">
    <property type="entry name" value="EF-hand_7"/>
    <property type="match status" value="1"/>
</dbReference>
<dbReference type="SMART" id="SM00054">
    <property type="entry name" value="EFh"/>
    <property type="match status" value="2"/>
</dbReference>
<dbReference type="PANTHER" id="PTHR23048:SF0">
    <property type="entry name" value="CALMODULIN LIKE 3"/>
    <property type="match status" value="1"/>
</dbReference>
<dbReference type="EMBL" id="JABWUV010000034">
    <property type="protein sequence ID" value="KAF6272628.1"/>
    <property type="molecule type" value="Genomic_DNA"/>
</dbReference>
<evidence type="ECO:0000256" key="1">
    <source>
        <dbReference type="ARBA" id="ARBA00004647"/>
    </source>
</evidence>